<evidence type="ECO:0000313" key="2">
    <source>
        <dbReference type="EMBL" id="GEA59757.1"/>
    </source>
</evidence>
<dbReference type="Pfam" id="PF07963">
    <property type="entry name" value="N_methyl"/>
    <property type="match status" value="1"/>
</dbReference>
<protein>
    <recommendedName>
        <fullName evidence="4">MSHA pilin protein MshA</fullName>
    </recommendedName>
</protein>
<dbReference type="InterPro" id="IPR012902">
    <property type="entry name" value="N_methyl_site"/>
</dbReference>
<dbReference type="Proteomes" id="UP000318242">
    <property type="component" value="Unassembled WGS sequence"/>
</dbReference>
<gene>
    <name evidence="2" type="ORF">VCO01S_09500</name>
</gene>
<evidence type="ECO:0000256" key="1">
    <source>
        <dbReference type="SAM" id="Phobius"/>
    </source>
</evidence>
<sequence>MKKRVSGFTLVELVVVIVVLGILAVTALPKYLNLQRDARIAAVHGAAGALHDAAKLAYSKAAIDGIENEGRSGPKSPPYSETNLGILELKRGYPEAYAEDGGVGIIQLTDFGGFVPEDGSGASTDWDICYASRSGNCYPEGATGNGEVRVGFDILEDDLRKCRVRYIEAEDKGFPDAYQIIIETQDC</sequence>
<name>A0A4Y3IK87_9VIBR</name>
<evidence type="ECO:0008006" key="4">
    <source>
        <dbReference type="Google" id="ProtNLM"/>
    </source>
</evidence>
<dbReference type="AlphaFoldDB" id="A0A4Y3IK87"/>
<comment type="caution">
    <text evidence="2">The sequence shown here is derived from an EMBL/GenBank/DDBJ whole genome shotgun (WGS) entry which is preliminary data.</text>
</comment>
<keyword evidence="3" id="KW-1185">Reference proteome</keyword>
<keyword evidence="1" id="KW-0812">Transmembrane</keyword>
<feature type="transmembrane region" description="Helical" evidence="1">
    <location>
        <begin position="7"/>
        <end position="28"/>
    </location>
</feature>
<dbReference type="PROSITE" id="PS00409">
    <property type="entry name" value="PROKAR_NTER_METHYL"/>
    <property type="match status" value="1"/>
</dbReference>
<organism evidence="2 3">
    <name type="scientific">Vibrio comitans NBRC 102076</name>
    <dbReference type="NCBI Taxonomy" id="1219078"/>
    <lineage>
        <taxon>Bacteria</taxon>
        <taxon>Pseudomonadati</taxon>
        <taxon>Pseudomonadota</taxon>
        <taxon>Gammaproteobacteria</taxon>
        <taxon>Vibrionales</taxon>
        <taxon>Vibrionaceae</taxon>
        <taxon>Vibrio</taxon>
    </lineage>
</organism>
<dbReference type="RefSeq" id="WP_141269854.1">
    <property type="nucleotide sequence ID" value="NZ_BJLH01000004.1"/>
</dbReference>
<evidence type="ECO:0000313" key="3">
    <source>
        <dbReference type="Proteomes" id="UP000318242"/>
    </source>
</evidence>
<dbReference type="EMBL" id="BJLH01000004">
    <property type="protein sequence ID" value="GEA59757.1"/>
    <property type="molecule type" value="Genomic_DNA"/>
</dbReference>
<proteinExistence type="predicted"/>
<dbReference type="NCBIfam" id="TIGR02532">
    <property type="entry name" value="IV_pilin_GFxxxE"/>
    <property type="match status" value="1"/>
</dbReference>
<dbReference type="InterPro" id="IPR045584">
    <property type="entry name" value="Pilin-like"/>
</dbReference>
<dbReference type="SUPFAM" id="SSF54523">
    <property type="entry name" value="Pili subunits"/>
    <property type="match status" value="1"/>
</dbReference>
<dbReference type="OrthoDB" id="5828185at2"/>
<accession>A0A4Y3IK87</accession>
<keyword evidence="1" id="KW-1133">Transmembrane helix</keyword>
<dbReference type="Gene3D" id="3.30.700.10">
    <property type="entry name" value="Glycoprotein, Type 4 Pilin"/>
    <property type="match status" value="1"/>
</dbReference>
<reference evidence="2 3" key="1">
    <citation type="submission" date="2019-06" db="EMBL/GenBank/DDBJ databases">
        <title>Whole genome shotgun sequence of Vibrio comitans NBRC 102076.</title>
        <authorList>
            <person name="Hosoyama A."/>
            <person name="Uohara A."/>
            <person name="Ohji S."/>
            <person name="Ichikawa N."/>
        </authorList>
    </citation>
    <scope>NUCLEOTIDE SEQUENCE [LARGE SCALE GENOMIC DNA]</scope>
    <source>
        <strain evidence="2 3">NBRC 102076</strain>
    </source>
</reference>
<keyword evidence="1" id="KW-0472">Membrane</keyword>